<reference evidence="2" key="2">
    <citation type="submission" date="2024-01" db="EMBL/GenBank/DDBJ databases">
        <title>Comparative genomics of Cryptococcus and Kwoniella reveals pathogenesis evolution and contrasting modes of karyotype evolution via chromosome fusion or intercentromeric recombination.</title>
        <authorList>
            <person name="Coelho M.A."/>
            <person name="David-Palma M."/>
            <person name="Shea T."/>
            <person name="Bowers K."/>
            <person name="McGinley-Smith S."/>
            <person name="Mohammad A.W."/>
            <person name="Gnirke A."/>
            <person name="Yurkov A.M."/>
            <person name="Nowrousian M."/>
            <person name="Sun S."/>
            <person name="Cuomo C.A."/>
            <person name="Heitman J."/>
        </authorList>
    </citation>
    <scope>NUCLEOTIDE SEQUENCE</scope>
    <source>
        <strain evidence="2">CBS 12478</strain>
    </source>
</reference>
<evidence type="ECO:0000313" key="3">
    <source>
        <dbReference type="Proteomes" id="UP000322225"/>
    </source>
</evidence>
<dbReference type="KEGG" id="ksn:43585380"/>
<keyword evidence="3" id="KW-1185">Reference proteome</keyword>
<dbReference type="GeneID" id="43585380"/>
<accession>A0A5M6CDN5</accession>
<feature type="compositionally biased region" description="Polar residues" evidence="1">
    <location>
        <begin position="888"/>
        <end position="911"/>
    </location>
</feature>
<evidence type="ECO:0000256" key="1">
    <source>
        <dbReference type="SAM" id="MobiDB-lite"/>
    </source>
</evidence>
<name>A0A5M6CDN5_9TREE</name>
<feature type="compositionally biased region" description="Polar residues" evidence="1">
    <location>
        <begin position="981"/>
        <end position="1002"/>
    </location>
</feature>
<feature type="region of interest" description="Disordered" evidence="1">
    <location>
        <begin position="851"/>
        <end position="870"/>
    </location>
</feature>
<feature type="compositionally biased region" description="Basic and acidic residues" evidence="1">
    <location>
        <begin position="916"/>
        <end position="925"/>
    </location>
</feature>
<proteinExistence type="predicted"/>
<feature type="region of interest" description="Disordered" evidence="1">
    <location>
        <begin position="964"/>
        <end position="1002"/>
    </location>
</feature>
<feature type="compositionally biased region" description="Basic and acidic residues" evidence="1">
    <location>
        <begin position="773"/>
        <end position="788"/>
    </location>
</feature>
<dbReference type="EMBL" id="CP144055">
    <property type="protein sequence ID" value="WWD18437.1"/>
    <property type="molecule type" value="Genomic_DNA"/>
</dbReference>
<dbReference type="RefSeq" id="XP_031864167.1">
    <property type="nucleotide sequence ID" value="XM_032001277.1"/>
</dbReference>
<dbReference type="PANTHER" id="PTHR21705">
    <property type="entry name" value="RAI16 PROTEIN-RELATED"/>
    <property type="match status" value="1"/>
</dbReference>
<feature type="compositionally biased region" description="Polar residues" evidence="1">
    <location>
        <begin position="929"/>
        <end position="943"/>
    </location>
</feature>
<dbReference type="InterPro" id="IPR019384">
    <property type="entry name" value="FHIP"/>
</dbReference>
<protein>
    <submittedName>
        <fullName evidence="2">Uncharacterized protein</fullName>
    </submittedName>
</protein>
<evidence type="ECO:0000313" key="2">
    <source>
        <dbReference type="EMBL" id="WWD18437.1"/>
    </source>
</evidence>
<dbReference type="PANTHER" id="PTHR21705:SF11">
    <property type="entry name" value="FHIP FAMILY PROTEIN CG3558"/>
    <property type="match status" value="1"/>
</dbReference>
<feature type="region of interest" description="Disordered" evidence="1">
    <location>
        <begin position="215"/>
        <end position="245"/>
    </location>
</feature>
<dbReference type="Proteomes" id="UP000322225">
    <property type="component" value="Chromosome 5"/>
</dbReference>
<feature type="compositionally biased region" description="Polar residues" evidence="1">
    <location>
        <begin position="851"/>
        <end position="863"/>
    </location>
</feature>
<feature type="region of interest" description="Disordered" evidence="1">
    <location>
        <begin position="748"/>
        <end position="788"/>
    </location>
</feature>
<reference evidence="2" key="1">
    <citation type="submission" date="2017-08" db="EMBL/GenBank/DDBJ databases">
        <authorList>
            <person name="Cuomo C."/>
            <person name="Billmyre B."/>
            <person name="Heitman J."/>
        </authorList>
    </citation>
    <scope>NUCLEOTIDE SEQUENCE</scope>
    <source>
        <strain evidence="2">CBS 12478</strain>
    </source>
</reference>
<dbReference type="AlphaFoldDB" id="A0A5M6CDN5"/>
<organism evidence="2 3">
    <name type="scientific">Kwoniella shandongensis</name>
    <dbReference type="NCBI Taxonomy" id="1734106"/>
    <lineage>
        <taxon>Eukaryota</taxon>
        <taxon>Fungi</taxon>
        <taxon>Dikarya</taxon>
        <taxon>Basidiomycota</taxon>
        <taxon>Agaricomycotina</taxon>
        <taxon>Tremellomycetes</taxon>
        <taxon>Tremellales</taxon>
        <taxon>Cryptococcaceae</taxon>
        <taxon>Kwoniella</taxon>
    </lineage>
</organism>
<feature type="compositionally biased region" description="Polar residues" evidence="1">
    <location>
        <begin position="230"/>
        <end position="245"/>
    </location>
</feature>
<feature type="region of interest" description="Disordered" evidence="1">
    <location>
        <begin position="883"/>
        <end position="946"/>
    </location>
</feature>
<gene>
    <name evidence="2" type="ORF">CI109_102889</name>
</gene>
<dbReference type="Pfam" id="PF10257">
    <property type="entry name" value="RAI16-like"/>
    <property type="match status" value="1"/>
</dbReference>
<sequence>MEVSNFFTRLLQAPKEPVQSRQPDDVEDFDAAWQGIRETLEHPDERQIVRGITSTQVPSQLRHIVDALVYESNRTDEDTTGACLEYFLKNDILSQLERLCEADRPHGIKGEVLRSINNLVVLLSERFLVHNAVHRPLRRLLRSCVGDEPEEKVDGGARLMGAAGRSPALDRRASNDDIGEDLVDLMCILCSRMRAYPPLLLIFFHDKGWLQPHPSTSTTTETIHDRTMSPAPSAQTSRSDPSTSKPTHHFEFLLFSYLLRYVHREGRIGDFARAGLLFLFDIAFLTPNEEGGDTLQMAKEKDGSDPLQVARDALGTFILNGDFADVMAAGLGAVYSLLPSKLQVPSISAQAETEEENRASASGGMYLGAEGQMVDPDIRLSTDTEVRSQLDLLLKLFGFLQDIIYRCNPTATHLNQEDITPTTTHNLGSAISEATLDSIQASFLDNVLYPSILECSSHDGSAVAVLTYLNVIFSNLDDGPLLHRVLAFLLDTESTDEVLHAHTTNTKPKLRTGAMDYVHKPSYVADYFADEGRFTLKDLILDSLRADEWTASTAALQLLRTLLVEHNEYALKGLLTVVRDPAATALARKAIPVDVSSITIDTLLPKPVTSTDPQLQEIELYGSLISRLDPLQISTDLTAGYAGYLADMHVALQSDHSYRASQIPLSFSNGAEKDSPIQIGRYDADPFQHRLSPTDPMVRTILVSFSQFLSKTPDENVALTGVLTALALCPNRSLSGWLLHDVPKETNPWVTRKGRSSSSPNWEQSDSDDSDVDIDRHNEVDSHDPFTAKKSIDPPAIYQILLDLVKQISSFRVDIPYFDRLLSERRQGLLFADHLDEAMNVMLEVETTNSVFGNPVTPQQQLSKRPKARPSLASSIKSFLTPKRGVVTPTSTPSKDSSVVRSLFRSSTSTAVPAASREETSRGSEDASTEQGNVATSSSSTPFKSHYERTTISLDLAPASTSPILTGPWSPARIPRMEGTASRSRTPNARTSSALSTNLADELSSASVKRDLVEEGQQGTKTVSLSTILDNCVILEEFLKEIVAVITARRALGIDQVGYI</sequence>
<dbReference type="OrthoDB" id="5350595at2759"/>